<evidence type="ECO:0000256" key="5">
    <source>
        <dbReference type="ARBA" id="ARBA00022840"/>
    </source>
</evidence>
<keyword evidence="5 7" id="KW-0067">ATP-binding</keyword>
<dbReference type="RefSeq" id="WP_407346413.1">
    <property type="nucleotide sequence ID" value="NZ_CP136864.1"/>
</dbReference>
<keyword evidence="2" id="KW-0479">Metal-binding</keyword>
<evidence type="ECO:0000256" key="3">
    <source>
        <dbReference type="ARBA" id="ARBA00022741"/>
    </source>
</evidence>
<keyword evidence="3 7" id="KW-0547">Nucleotide-binding</keyword>
<dbReference type="Proteomes" id="UP001626537">
    <property type="component" value="Chromosome"/>
</dbReference>
<dbReference type="PANTHER" id="PTHR43311">
    <property type="entry name" value="GLUTAMATE--TRNA LIGASE"/>
    <property type="match status" value="1"/>
</dbReference>
<dbReference type="Gene3D" id="3.40.50.620">
    <property type="entry name" value="HUPs"/>
    <property type="match status" value="1"/>
</dbReference>
<feature type="domain" description="Glutamyl/glutaminyl-tRNA synthetase class Ib catalytic" evidence="8">
    <location>
        <begin position="126"/>
        <end position="233"/>
    </location>
</feature>
<evidence type="ECO:0000256" key="4">
    <source>
        <dbReference type="ARBA" id="ARBA00022833"/>
    </source>
</evidence>
<evidence type="ECO:0000313" key="10">
    <source>
        <dbReference type="Proteomes" id="UP001626537"/>
    </source>
</evidence>
<keyword evidence="7" id="KW-0648">Protein biosynthesis</keyword>
<proteinExistence type="inferred from homology"/>
<dbReference type="InterPro" id="IPR049940">
    <property type="entry name" value="GluQ/Sye"/>
</dbReference>
<dbReference type="EMBL" id="CP136864">
    <property type="protein sequence ID" value="WOJ91856.1"/>
    <property type="molecule type" value="Genomic_DNA"/>
</dbReference>
<keyword evidence="10" id="KW-1185">Reference proteome</keyword>
<dbReference type="EC" id="6.1.1.-" evidence="9"/>
<dbReference type="Gene3D" id="3.90.800.10">
    <property type="entry name" value="Glutamyl-tRNA Synthetase, Domain 3"/>
    <property type="match status" value="1"/>
</dbReference>
<dbReference type="NCBIfam" id="TIGR03838">
    <property type="entry name" value="queuosine_YadB"/>
    <property type="match status" value="1"/>
</dbReference>
<name>A0ABZ0HY55_9GAMM</name>
<keyword evidence="4" id="KW-0862">Zinc</keyword>
<evidence type="ECO:0000256" key="7">
    <source>
        <dbReference type="RuleBase" id="RU363037"/>
    </source>
</evidence>
<dbReference type="PRINTS" id="PR00987">
    <property type="entry name" value="TRNASYNTHGLU"/>
</dbReference>
<reference evidence="9 10" key="1">
    <citation type="submission" date="2023-10" db="EMBL/GenBank/DDBJ databases">
        <title>Two novel species belonging to the OM43/NOR5 clade.</title>
        <authorList>
            <person name="Park M."/>
        </authorList>
    </citation>
    <scope>NUCLEOTIDE SEQUENCE [LARGE SCALE GENOMIC DNA]</scope>
    <source>
        <strain evidence="9 10">IMCC43200</strain>
    </source>
</reference>
<dbReference type="GO" id="GO:0016874">
    <property type="term" value="F:ligase activity"/>
    <property type="evidence" value="ECO:0007669"/>
    <property type="project" value="UniProtKB-KW"/>
</dbReference>
<accession>A0ABZ0HY55</accession>
<gene>
    <name evidence="9" type="primary">gluQRS</name>
    <name evidence="9" type="ORF">R0135_08615</name>
</gene>
<evidence type="ECO:0000256" key="6">
    <source>
        <dbReference type="ARBA" id="ARBA00023146"/>
    </source>
</evidence>
<evidence type="ECO:0000313" key="9">
    <source>
        <dbReference type="EMBL" id="WOJ91856.1"/>
    </source>
</evidence>
<dbReference type="InterPro" id="IPR014729">
    <property type="entry name" value="Rossmann-like_a/b/a_fold"/>
</dbReference>
<keyword evidence="1 7" id="KW-0436">Ligase</keyword>
<dbReference type="PANTHER" id="PTHR43311:SF1">
    <property type="entry name" value="GLUTAMYL-Q TRNA(ASP) SYNTHETASE"/>
    <property type="match status" value="1"/>
</dbReference>
<dbReference type="SUPFAM" id="SSF52374">
    <property type="entry name" value="Nucleotidylyl transferase"/>
    <property type="match status" value="1"/>
</dbReference>
<keyword evidence="6 7" id="KW-0030">Aminoacyl-tRNA synthetase</keyword>
<evidence type="ECO:0000256" key="1">
    <source>
        <dbReference type="ARBA" id="ARBA00022598"/>
    </source>
</evidence>
<dbReference type="Pfam" id="PF00749">
    <property type="entry name" value="tRNA-synt_1c"/>
    <property type="match status" value="2"/>
</dbReference>
<dbReference type="InterPro" id="IPR000924">
    <property type="entry name" value="Glu/Gln-tRNA-synth"/>
</dbReference>
<dbReference type="InterPro" id="IPR022380">
    <property type="entry name" value="Glu-Q_tRNA(Asp)_Synthase"/>
</dbReference>
<evidence type="ECO:0000259" key="8">
    <source>
        <dbReference type="Pfam" id="PF00749"/>
    </source>
</evidence>
<dbReference type="NCBIfam" id="NF004314">
    <property type="entry name" value="PRK05710.1-3"/>
    <property type="match status" value="1"/>
</dbReference>
<sequence>MAHQPDYRGRFAPSPTGPLHMGSLLAALASYLDARAAGGVWLLRIEDIDPPREAPGAADSILRTLEAHGLLWDETVLYQSTRLDAYAEALNALQEAGRTFACCCTRSTLGPGGSCMGRCQPCAHNDNSVRIKLCGNIGFDDQILGPQSPSNAQSDLVLRRKDGLYAYALAVVVDDAWQRISHVVRGSDLLSQTFAQLEIFTALGAPLPAYGHLPVVSDAQGIKLSKQTGARAIVDACALDNLRVALRLLQQDSAGMPAGSAPELLCLAAERWSPGTLIEHGGKSLVYP</sequence>
<feature type="domain" description="Glutamyl/glutaminyl-tRNA synthetase class Ib catalytic" evidence="8">
    <location>
        <begin position="8"/>
        <end position="108"/>
    </location>
</feature>
<comment type="similarity">
    <text evidence="7">Belongs to the class-I aminoacyl-tRNA synthetase family.</text>
</comment>
<protein>
    <submittedName>
        <fullName evidence="9">tRNA glutamyl-Q(34) synthetase GluQRS</fullName>
        <ecNumber evidence="9">6.1.1.-</ecNumber>
    </submittedName>
</protein>
<dbReference type="InterPro" id="IPR020058">
    <property type="entry name" value="Glu/Gln-tRNA-synth_Ib_cat-dom"/>
</dbReference>
<organism evidence="9 10">
    <name type="scientific">Congregibacter variabilis</name>
    <dbReference type="NCBI Taxonomy" id="3081200"/>
    <lineage>
        <taxon>Bacteria</taxon>
        <taxon>Pseudomonadati</taxon>
        <taxon>Pseudomonadota</taxon>
        <taxon>Gammaproteobacteria</taxon>
        <taxon>Cellvibrionales</taxon>
        <taxon>Halieaceae</taxon>
        <taxon>Congregibacter</taxon>
    </lineage>
</organism>
<evidence type="ECO:0000256" key="2">
    <source>
        <dbReference type="ARBA" id="ARBA00022723"/>
    </source>
</evidence>